<evidence type="ECO:0000313" key="6">
    <source>
        <dbReference type="EMBL" id="MXP78358.1"/>
    </source>
</evidence>
<evidence type="ECO:0000256" key="2">
    <source>
        <dbReference type="ARBA" id="ARBA00022448"/>
    </source>
</evidence>
<reference evidence="6 7" key="1">
    <citation type="submission" date="2019-12" db="EMBL/GenBank/DDBJ databases">
        <title>Sporaefaciens musculi gen. nov., sp. nov., a novel bacterium isolated from the caecum of an obese mouse.</title>
        <authorList>
            <person name="Rasmussen T.S."/>
            <person name="Streidl T."/>
            <person name="Hitch T.C.A."/>
            <person name="Wortmann E."/>
            <person name="Deptula P."/>
            <person name="Hansen M."/>
            <person name="Nielsen D.S."/>
            <person name="Clavel T."/>
            <person name="Vogensen F.K."/>
        </authorList>
    </citation>
    <scope>NUCLEOTIDE SEQUENCE [LARGE SCALE GENOMIC DNA]</scope>
    <source>
        <strain evidence="6 7">WCA-9-b2</strain>
    </source>
</reference>
<proteinExistence type="inferred from homology"/>
<dbReference type="PANTHER" id="PTHR43335">
    <property type="entry name" value="ABC TRANSPORTER, ATP-BINDING PROTEIN"/>
    <property type="match status" value="1"/>
</dbReference>
<keyword evidence="4 6" id="KW-0067">ATP-binding</keyword>
<keyword evidence="3" id="KW-0547">Nucleotide-binding</keyword>
<dbReference type="InterPro" id="IPR003439">
    <property type="entry name" value="ABC_transporter-like_ATP-bd"/>
</dbReference>
<evidence type="ECO:0000256" key="3">
    <source>
        <dbReference type="ARBA" id="ARBA00022741"/>
    </source>
</evidence>
<dbReference type="PROSITE" id="PS50893">
    <property type="entry name" value="ABC_TRANSPORTER_2"/>
    <property type="match status" value="1"/>
</dbReference>
<keyword evidence="7" id="KW-1185">Reference proteome</keyword>
<dbReference type="CDD" id="cd03230">
    <property type="entry name" value="ABC_DR_subfamily_A"/>
    <property type="match status" value="1"/>
</dbReference>
<dbReference type="Pfam" id="PF00005">
    <property type="entry name" value="ABC_tran"/>
    <property type="match status" value="1"/>
</dbReference>
<comment type="caution">
    <text evidence="6">The sequence shown here is derived from an EMBL/GenBank/DDBJ whole genome shotgun (WGS) entry which is preliminary data.</text>
</comment>
<dbReference type="GO" id="GO:0005524">
    <property type="term" value="F:ATP binding"/>
    <property type="evidence" value="ECO:0007669"/>
    <property type="project" value="UniProtKB-KW"/>
</dbReference>
<dbReference type="InterPro" id="IPR027417">
    <property type="entry name" value="P-loop_NTPase"/>
</dbReference>
<dbReference type="InterPro" id="IPR017871">
    <property type="entry name" value="ABC_transporter-like_CS"/>
</dbReference>
<evidence type="ECO:0000313" key="7">
    <source>
        <dbReference type="Proteomes" id="UP000460412"/>
    </source>
</evidence>
<protein>
    <submittedName>
        <fullName evidence="6">ATP-binding cassette domain-containing protein</fullName>
    </submittedName>
</protein>
<sequence length="214" mass="23618">MELAANSISKSIRGRAILSDVSLCLKSGNIYGFVGKNGSGKTMLFRALSGLMRIDSGSVVWEGKTLHKDFSVLPSLGIIIENAGLYPNFTGAQNLTYLAGLTKRIGKEKIIDALSRVGLDPYDKRLYGKYSLGMKRRLAVAQAIMESPNVIMLDEPTNALDETGVEEIRQIILEEKERGALILLASHNKEDIHLLADELYRVEKGHVVRMEETL</sequence>
<keyword evidence="2" id="KW-0813">Transport</keyword>
<dbReference type="InterPro" id="IPR003593">
    <property type="entry name" value="AAA+_ATPase"/>
</dbReference>
<dbReference type="RefSeq" id="WP_159754865.1">
    <property type="nucleotide sequence ID" value="NZ_WUQX01000001.1"/>
</dbReference>
<accession>A0A7X3SL78</accession>
<feature type="domain" description="ABC transporter" evidence="5">
    <location>
        <begin position="3"/>
        <end position="214"/>
    </location>
</feature>
<name>A0A7X3SL78_9FIRM</name>
<dbReference type="Proteomes" id="UP000460412">
    <property type="component" value="Unassembled WGS sequence"/>
</dbReference>
<evidence type="ECO:0000256" key="1">
    <source>
        <dbReference type="ARBA" id="ARBA00005417"/>
    </source>
</evidence>
<dbReference type="GO" id="GO:0016887">
    <property type="term" value="F:ATP hydrolysis activity"/>
    <property type="evidence" value="ECO:0007669"/>
    <property type="project" value="InterPro"/>
</dbReference>
<evidence type="ECO:0000259" key="5">
    <source>
        <dbReference type="PROSITE" id="PS50893"/>
    </source>
</evidence>
<dbReference type="EMBL" id="WUQX01000001">
    <property type="protein sequence ID" value="MXP78358.1"/>
    <property type="molecule type" value="Genomic_DNA"/>
</dbReference>
<dbReference type="AlphaFoldDB" id="A0A7X3SL78"/>
<dbReference type="Gene3D" id="3.40.50.300">
    <property type="entry name" value="P-loop containing nucleotide triphosphate hydrolases"/>
    <property type="match status" value="1"/>
</dbReference>
<dbReference type="PROSITE" id="PS00211">
    <property type="entry name" value="ABC_TRANSPORTER_1"/>
    <property type="match status" value="1"/>
</dbReference>
<comment type="similarity">
    <text evidence="1">Belongs to the ABC transporter superfamily.</text>
</comment>
<gene>
    <name evidence="6" type="ORF">GN277_24340</name>
</gene>
<evidence type="ECO:0000256" key="4">
    <source>
        <dbReference type="ARBA" id="ARBA00022840"/>
    </source>
</evidence>
<dbReference type="SUPFAM" id="SSF52540">
    <property type="entry name" value="P-loop containing nucleoside triphosphate hydrolases"/>
    <property type="match status" value="1"/>
</dbReference>
<dbReference type="SMART" id="SM00382">
    <property type="entry name" value="AAA"/>
    <property type="match status" value="1"/>
</dbReference>
<dbReference type="PANTHER" id="PTHR43335:SF4">
    <property type="entry name" value="ABC TRANSPORTER, ATP-BINDING PROTEIN"/>
    <property type="match status" value="1"/>
</dbReference>
<organism evidence="6 7">
    <name type="scientific">Sporofaciens musculi</name>
    <dbReference type="NCBI Taxonomy" id="2681861"/>
    <lineage>
        <taxon>Bacteria</taxon>
        <taxon>Bacillati</taxon>
        <taxon>Bacillota</taxon>
        <taxon>Clostridia</taxon>
        <taxon>Lachnospirales</taxon>
        <taxon>Lachnospiraceae</taxon>
        <taxon>Sporofaciens</taxon>
    </lineage>
</organism>